<feature type="domain" description="CSD" evidence="2">
    <location>
        <begin position="21"/>
        <end position="87"/>
    </location>
</feature>
<dbReference type="SMART" id="SM00357">
    <property type="entry name" value="CSP"/>
    <property type="match status" value="1"/>
</dbReference>
<name>A0A0D9YA95_9ORYZ</name>
<evidence type="ECO:0000259" key="2">
    <source>
        <dbReference type="PROSITE" id="PS51857"/>
    </source>
</evidence>
<organism evidence="3">
    <name type="scientific">Oryza glumipatula</name>
    <dbReference type="NCBI Taxonomy" id="40148"/>
    <lineage>
        <taxon>Eukaryota</taxon>
        <taxon>Viridiplantae</taxon>
        <taxon>Streptophyta</taxon>
        <taxon>Embryophyta</taxon>
        <taxon>Tracheophyta</taxon>
        <taxon>Spermatophyta</taxon>
        <taxon>Magnoliopsida</taxon>
        <taxon>Liliopsida</taxon>
        <taxon>Poales</taxon>
        <taxon>Poaceae</taxon>
        <taxon>BOP clade</taxon>
        <taxon>Oryzoideae</taxon>
        <taxon>Oryzeae</taxon>
        <taxon>Oryzinae</taxon>
        <taxon>Oryza</taxon>
    </lineage>
</organism>
<evidence type="ECO:0000313" key="4">
    <source>
        <dbReference type="Proteomes" id="UP000026961"/>
    </source>
</evidence>
<dbReference type="GO" id="GO:0003676">
    <property type="term" value="F:nucleic acid binding"/>
    <property type="evidence" value="ECO:0007669"/>
    <property type="project" value="InterPro"/>
</dbReference>
<dbReference type="EnsemblPlants" id="OGLUM01G22480.1">
    <property type="protein sequence ID" value="OGLUM01G22480.1"/>
    <property type="gene ID" value="OGLUM01G22480"/>
</dbReference>
<dbReference type="InterPro" id="IPR012340">
    <property type="entry name" value="NA-bd_OB-fold"/>
</dbReference>
<proteinExistence type="predicted"/>
<dbReference type="PRINTS" id="PR00050">
    <property type="entry name" value="COLDSHOCK"/>
</dbReference>
<reference evidence="3" key="1">
    <citation type="submission" date="2013-08" db="EMBL/GenBank/DDBJ databases">
        <title>Oryza genome evolution.</title>
        <authorList>
            <person name="Wing R.A."/>
            <person name="Panaud O."/>
            <person name="Oliveira A.C."/>
        </authorList>
    </citation>
    <scope>NUCLEOTIDE SEQUENCE</scope>
</reference>
<reference evidence="3" key="2">
    <citation type="submission" date="2015-04" db="UniProtKB">
        <authorList>
            <consortium name="EnsemblPlants"/>
        </authorList>
    </citation>
    <scope>IDENTIFICATION</scope>
</reference>
<dbReference type="eggNOG" id="KOG3070">
    <property type="taxonomic scope" value="Eukaryota"/>
</dbReference>
<dbReference type="PANTHER" id="PTHR46565">
    <property type="entry name" value="COLD SHOCK DOMAIN PROTEIN 2"/>
    <property type="match status" value="1"/>
</dbReference>
<evidence type="ECO:0000256" key="1">
    <source>
        <dbReference type="SAM" id="MobiDB-lite"/>
    </source>
</evidence>
<dbReference type="AlphaFoldDB" id="A0A0D9YA95"/>
<dbReference type="InterPro" id="IPR011129">
    <property type="entry name" value="CSD"/>
</dbReference>
<dbReference type="InterPro" id="IPR002059">
    <property type="entry name" value="CSP_DNA-bd"/>
</dbReference>
<dbReference type="PANTHER" id="PTHR46565:SF25">
    <property type="entry name" value="COLD SHOCK DOMAIN PROTEIN 2"/>
    <property type="match status" value="1"/>
</dbReference>
<dbReference type="Proteomes" id="UP000026961">
    <property type="component" value="Chromosome 1"/>
</dbReference>
<protein>
    <recommendedName>
        <fullName evidence="2">CSD domain-containing protein</fullName>
    </recommendedName>
</protein>
<dbReference type="Pfam" id="PF00313">
    <property type="entry name" value="CSD"/>
    <property type="match status" value="1"/>
</dbReference>
<sequence>MERGGGRLLGFGGEGEMVSERVKGMVKGFDATNGFSFITPDDGSEDLFIHQSSLKFDGYRSLNDDDVIELSVGSGDDGRTKAVDVTAPGSDAHTGGSRPSCGHIPTAGRPLVVS</sequence>
<dbReference type="PROSITE" id="PS51857">
    <property type="entry name" value="CSD_2"/>
    <property type="match status" value="1"/>
</dbReference>
<reference evidence="3" key="3">
    <citation type="submission" date="2018-05" db="EMBL/GenBank/DDBJ databases">
        <title>OgluRS3 (Oryza glumaepatula Reference Sequence Version 3).</title>
        <authorList>
            <person name="Zhang J."/>
            <person name="Kudrna D."/>
            <person name="Lee S."/>
            <person name="Talag J."/>
            <person name="Welchert J."/>
            <person name="Wing R.A."/>
        </authorList>
    </citation>
    <scope>NUCLEOTIDE SEQUENCE [LARGE SCALE GENOMIC DNA]</scope>
</reference>
<evidence type="ECO:0000313" key="3">
    <source>
        <dbReference type="EnsemblPlants" id="OGLUM01G22480.1"/>
    </source>
</evidence>
<dbReference type="Gramene" id="OGLUM01G22480.1">
    <property type="protein sequence ID" value="OGLUM01G22480.1"/>
    <property type="gene ID" value="OGLUM01G22480"/>
</dbReference>
<keyword evidence="4" id="KW-1185">Reference proteome</keyword>
<dbReference type="SUPFAM" id="SSF50249">
    <property type="entry name" value="Nucleic acid-binding proteins"/>
    <property type="match status" value="1"/>
</dbReference>
<dbReference type="HOGENOM" id="CLU_117621_2_1_1"/>
<dbReference type="STRING" id="40148.A0A0D9YA95"/>
<accession>A0A0D9YA95</accession>
<feature type="region of interest" description="Disordered" evidence="1">
    <location>
        <begin position="73"/>
        <end position="114"/>
    </location>
</feature>
<dbReference type="Gene3D" id="2.40.50.140">
    <property type="entry name" value="Nucleic acid-binding proteins"/>
    <property type="match status" value="1"/>
</dbReference>